<proteinExistence type="predicted"/>
<evidence type="ECO:0000256" key="1">
    <source>
        <dbReference type="SAM" id="MobiDB-lite"/>
    </source>
</evidence>
<reference evidence="3 5" key="1">
    <citation type="submission" date="2020-06" db="EMBL/GenBank/DDBJ databases">
        <title>Anoxygenic phototrophic Chloroflexota member uses a Type I reaction center.</title>
        <authorList>
            <person name="Tsuji J.M."/>
            <person name="Shaw N.A."/>
            <person name="Nagashima S."/>
            <person name="Venkiteswaran J."/>
            <person name="Schiff S.L."/>
            <person name="Hanada S."/>
            <person name="Tank M."/>
            <person name="Neufeld J.D."/>
        </authorList>
    </citation>
    <scope>NUCLEOTIDE SEQUENCE [LARGE SCALE GENOMIC DNA]</scope>
    <source>
        <strain evidence="3">L227-S17</strain>
    </source>
</reference>
<evidence type="ECO:0000313" key="5">
    <source>
        <dbReference type="Proteomes" id="UP000521676"/>
    </source>
</evidence>
<dbReference type="EMBL" id="JACATZ010000001">
    <property type="protein sequence ID" value="NWJ46871.1"/>
    <property type="molecule type" value="Genomic_DNA"/>
</dbReference>
<dbReference type="InterPro" id="IPR051840">
    <property type="entry name" value="NifX/NifY_domain"/>
</dbReference>
<evidence type="ECO:0000313" key="6">
    <source>
        <dbReference type="Proteomes" id="UP001431572"/>
    </source>
</evidence>
<keyword evidence="6" id="KW-1185">Reference proteome</keyword>
<dbReference type="InterPro" id="IPR003731">
    <property type="entry name" value="Di-Nase_FeMo-co_biosynth"/>
</dbReference>
<dbReference type="Pfam" id="PF02579">
    <property type="entry name" value="Nitro_FeMo-Co"/>
    <property type="match status" value="1"/>
</dbReference>
<geneLocation type="plasmid" evidence="4 6">
    <name>unnamed1</name>
</geneLocation>
<evidence type="ECO:0000259" key="2">
    <source>
        <dbReference type="Pfam" id="PF02579"/>
    </source>
</evidence>
<reference evidence="4" key="2">
    <citation type="journal article" date="2024" name="Nature">
        <title>Anoxygenic phototroph of the Chloroflexota uses a type I reaction centre.</title>
        <authorList>
            <person name="Tsuji J.M."/>
            <person name="Shaw N.A."/>
            <person name="Nagashima S."/>
            <person name="Venkiteswaran J.J."/>
            <person name="Schiff S.L."/>
            <person name="Watanabe T."/>
            <person name="Fukui M."/>
            <person name="Hanada S."/>
            <person name="Tank M."/>
            <person name="Neufeld J.D."/>
        </authorList>
    </citation>
    <scope>NUCLEOTIDE SEQUENCE</scope>
    <source>
        <strain evidence="4">L227-S17</strain>
        <plasmid evidence="4 6">unnamed1</plasmid>
    </source>
</reference>
<feature type="domain" description="Dinitrogenase iron-molybdenum cofactor biosynthesis" evidence="2">
    <location>
        <begin position="11"/>
        <end position="103"/>
    </location>
</feature>
<dbReference type="Proteomes" id="UP000521676">
    <property type="component" value="Unassembled WGS sequence"/>
</dbReference>
<dbReference type="PANTHER" id="PTHR33937">
    <property type="entry name" value="IRON-MOLYBDENUM PROTEIN-RELATED-RELATED"/>
    <property type="match status" value="1"/>
</dbReference>
<gene>
    <name evidence="3" type="ORF">HXX08_13475</name>
    <name evidence="4" type="ORF">OZ401_004650</name>
</gene>
<dbReference type="EMBL" id="CP128401">
    <property type="protein sequence ID" value="WJW70144.1"/>
    <property type="molecule type" value="Genomic_DNA"/>
</dbReference>
<dbReference type="Proteomes" id="UP001431572">
    <property type="component" value="Plasmid unnamed1"/>
</dbReference>
<keyword evidence="4" id="KW-0614">Plasmid</keyword>
<dbReference type="InterPro" id="IPR036105">
    <property type="entry name" value="DiNase_FeMo-co_biosyn_sf"/>
</dbReference>
<dbReference type="PANTHER" id="PTHR33937:SF1">
    <property type="entry name" value="IRON-MOLIBDENUM COFACTOR PROCESSING PROTEIN"/>
    <property type="match status" value="1"/>
</dbReference>
<accession>A0A8T7M470</accession>
<dbReference type="AlphaFoldDB" id="A0A8T7M470"/>
<evidence type="ECO:0000313" key="4">
    <source>
        <dbReference type="EMBL" id="WJW70144.1"/>
    </source>
</evidence>
<protein>
    <submittedName>
        <fullName evidence="3">Dinitrogenase iron-molybdenum cofactor biosynthesis protein</fullName>
    </submittedName>
</protein>
<dbReference type="RefSeq" id="WP_341472024.1">
    <property type="nucleotide sequence ID" value="NZ_CP128401.1"/>
</dbReference>
<evidence type="ECO:0000313" key="3">
    <source>
        <dbReference type="EMBL" id="NWJ46871.1"/>
    </source>
</evidence>
<feature type="region of interest" description="Disordered" evidence="1">
    <location>
        <begin position="117"/>
        <end position="136"/>
    </location>
</feature>
<name>A0A8T7M470_9CHLR</name>
<sequence length="136" mass="14989">MSKVAVGSKDGVNITEHFGKAQEFLIYEVNQTGDYQLLETRRNDFHSLDKHTNRVNILAELLSDVDVVLVSQIGPEAVSILQEKGIKAIPLSVSIDKALKGYAKRGKLLENPFPFSITQSQHGHGHHRNKPDGGCS</sequence>
<dbReference type="SUPFAM" id="SSF53146">
    <property type="entry name" value="Nitrogenase accessory factor-like"/>
    <property type="match status" value="1"/>
</dbReference>
<organism evidence="3 5">
    <name type="scientific">Candidatus Chlorohelix allophototropha</name>
    <dbReference type="NCBI Taxonomy" id="3003348"/>
    <lineage>
        <taxon>Bacteria</taxon>
        <taxon>Bacillati</taxon>
        <taxon>Chloroflexota</taxon>
        <taxon>Chloroflexia</taxon>
        <taxon>Candidatus Chloroheliales</taxon>
        <taxon>Candidatus Chloroheliaceae</taxon>
        <taxon>Candidatus Chlorohelix</taxon>
    </lineage>
</organism>
<dbReference type="Gene3D" id="3.30.420.130">
    <property type="entry name" value="Dinitrogenase iron-molybdenum cofactor biosynthesis domain"/>
    <property type="match status" value="1"/>
</dbReference>